<feature type="non-terminal residue" evidence="2">
    <location>
        <position position="1"/>
    </location>
</feature>
<reference evidence="2 3" key="1">
    <citation type="submission" date="2018-01" db="EMBL/GenBank/DDBJ databases">
        <title>Harnessing the power of phylogenomics to disentangle the directionality and signatures of interkingdom host jumping in the parasitic fungal genus Tolypocladium.</title>
        <authorList>
            <person name="Quandt C.A."/>
            <person name="Patterson W."/>
            <person name="Spatafora J.W."/>
        </authorList>
    </citation>
    <scope>NUCLEOTIDE SEQUENCE [LARGE SCALE GENOMIC DNA]</scope>
    <source>
        <strain evidence="2 3">NRBC 100945</strain>
    </source>
</reference>
<feature type="region of interest" description="Disordered" evidence="1">
    <location>
        <begin position="91"/>
        <end position="110"/>
    </location>
</feature>
<keyword evidence="3" id="KW-1185">Reference proteome</keyword>
<sequence>ASCPPPQTLFAPCPSLDTQRTTINPITRTGTSTPRQNIHFAELCAGHISLRKTWLCSDNTNDSEMQPNAQQVHDDLASLFSRNLTFNPELRASAPKETPRQEPTPAPVSSQPIVYSISQHYHHSAHTAKLAGQQEDASVQEQPQRPSSEPPQSEASPETILRNYGIDAATLTPSQLQLFRIADEPQKLRLIELWSICPPNRGEEIPSLAWSSTTLEQEEQLARMRYERLEQNQVMSLDGTNVQTGDGRWTQQTAADSEPYMTSGYEELMRRENERYAMDSRSRDVYSHFGTAVGGPGYTAATDPVYMGPDFVRQQQQIHMATQYGAFEHFRGGAEVDAMDVM</sequence>
<accession>A0A2S4L2C0</accession>
<dbReference type="EMBL" id="PKSG01000314">
    <property type="protein sequence ID" value="POR36582.1"/>
    <property type="molecule type" value="Genomic_DNA"/>
</dbReference>
<dbReference type="Proteomes" id="UP000237481">
    <property type="component" value="Unassembled WGS sequence"/>
</dbReference>
<protein>
    <submittedName>
        <fullName evidence="2">Uncharacterized protein</fullName>
    </submittedName>
</protein>
<organism evidence="2 3">
    <name type="scientific">Tolypocladium paradoxum</name>
    <dbReference type="NCBI Taxonomy" id="94208"/>
    <lineage>
        <taxon>Eukaryota</taxon>
        <taxon>Fungi</taxon>
        <taxon>Dikarya</taxon>
        <taxon>Ascomycota</taxon>
        <taxon>Pezizomycotina</taxon>
        <taxon>Sordariomycetes</taxon>
        <taxon>Hypocreomycetidae</taxon>
        <taxon>Hypocreales</taxon>
        <taxon>Ophiocordycipitaceae</taxon>
        <taxon>Tolypocladium</taxon>
    </lineage>
</organism>
<dbReference type="AlphaFoldDB" id="A0A2S4L2C0"/>
<feature type="region of interest" description="Disordered" evidence="1">
    <location>
        <begin position="124"/>
        <end position="157"/>
    </location>
</feature>
<evidence type="ECO:0000313" key="2">
    <source>
        <dbReference type="EMBL" id="POR36582.1"/>
    </source>
</evidence>
<comment type="caution">
    <text evidence="2">The sequence shown here is derived from an EMBL/GenBank/DDBJ whole genome shotgun (WGS) entry which is preliminary data.</text>
</comment>
<name>A0A2S4L2C0_9HYPO</name>
<dbReference type="OrthoDB" id="5357075at2759"/>
<proteinExistence type="predicted"/>
<feature type="compositionally biased region" description="Low complexity" evidence="1">
    <location>
        <begin position="140"/>
        <end position="157"/>
    </location>
</feature>
<gene>
    <name evidence="2" type="ORF">TPAR_03272</name>
</gene>
<evidence type="ECO:0000256" key="1">
    <source>
        <dbReference type="SAM" id="MobiDB-lite"/>
    </source>
</evidence>
<evidence type="ECO:0000313" key="3">
    <source>
        <dbReference type="Proteomes" id="UP000237481"/>
    </source>
</evidence>
<dbReference type="STRING" id="94208.A0A2S4L2C0"/>